<comment type="similarity">
    <text evidence="1">Belongs to the HMG-CoA lyase family.</text>
</comment>
<feature type="domain" description="Pyruvate carboxyltransferase" evidence="4">
    <location>
        <begin position="10"/>
        <end position="272"/>
    </location>
</feature>
<dbReference type="Proteomes" id="UP001500483">
    <property type="component" value="Unassembled WGS sequence"/>
</dbReference>
<dbReference type="InterPro" id="IPR013785">
    <property type="entry name" value="Aldolase_TIM"/>
</dbReference>
<dbReference type="Pfam" id="PF00682">
    <property type="entry name" value="HMGL-like"/>
    <property type="match status" value="1"/>
</dbReference>
<dbReference type="PANTHER" id="PTHR42738">
    <property type="entry name" value="HYDROXYMETHYLGLUTARYL-COA LYASE"/>
    <property type="match status" value="1"/>
</dbReference>
<dbReference type="InterPro" id="IPR043594">
    <property type="entry name" value="HMGL"/>
</dbReference>
<dbReference type="SUPFAM" id="SSF51569">
    <property type="entry name" value="Aldolase"/>
    <property type="match status" value="1"/>
</dbReference>
<dbReference type="PANTHER" id="PTHR42738:SF7">
    <property type="entry name" value="HYDROXYMETHYLGLUTARYL-COA LYASE"/>
    <property type="match status" value="1"/>
</dbReference>
<evidence type="ECO:0000259" key="4">
    <source>
        <dbReference type="PROSITE" id="PS50991"/>
    </source>
</evidence>
<dbReference type="Gene3D" id="3.20.20.70">
    <property type="entry name" value="Aldolase class I"/>
    <property type="match status" value="1"/>
</dbReference>
<keyword evidence="2" id="KW-0479">Metal-binding</keyword>
<dbReference type="RefSeq" id="WP_344928966.1">
    <property type="nucleotide sequence ID" value="NZ_BAAAYK010000038.1"/>
</dbReference>
<keyword evidence="6" id="KW-1185">Reference proteome</keyword>
<dbReference type="PROSITE" id="PS50991">
    <property type="entry name" value="PYR_CT"/>
    <property type="match status" value="1"/>
</dbReference>
<accession>A0ABP6RSL7</accession>
<evidence type="ECO:0000313" key="5">
    <source>
        <dbReference type="EMBL" id="GAA3360859.1"/>
    </source>
</evidence>
<proteinExistence type="inferred from homology"/>
<dbReference type="InterPro" id="IPR000891">
    <property type="entry name" value="PYR_CT"/>
</dbReference>
<evidence type="ECO:0000313" key="6">
    <source>
        <dbReference type="Proteomes" id="UP001500483"/>
    </source>
</evidence>
<comment type="caution">
    <text evidence="5">The sequence shown here is derived from an EMBL/GenBank/DDBJ whole genome shotgun (WGS) entry which is preliminary data.</text>
</comment>
<name>A0ABP6RSL7_9PSEU</name>
<gene>
    <name evidence="5" type="ORF">GCM10020366_42550</name>
</gene>
<evidence type="ECO:0000256" key="2">
    <source>
        <dbReference type="ARBA" id="ARBA00022723"/>
    </source>
</evidence>
<evidence type="ECO:0000256" key="3">
    <source>
        <dbReference type="ARBA" id="ARBA00023239"/>
    </source>
</evidence>
<dbReference type="GO" id="GO:0016829">
    <property type="term" value="F:lyase activity"/>
    <property type="evidence" value="ECO:0007669"/>
    <property type="project" value="UniProtKB-KW"/>
</dbReference>
<keyword evidence="3 5" id="KW-0456">Lyase</keyword>
<sequence length="294" mass="30591">MQQAGVPARIEVVEVGPSDGLRHERTAIAAPDRVELVERALAAGLRRIEVAAFDADSREPERVLAALPRRDGVRYLALVLDGTGLDRAAAAGVDEVNVVVAATDGFADRERGSSTGQDLARWADLAARAHRGGPRPVATIAVAFGCPVEGEVSAEHVAEVARRIADAGPAEIVLADTAGAGVPTQVVRLLERVREEAPGVPVRCHFHNTRNTGYANAATAFLEGVAALDASIGGIGGSATRPGFGGTIATEDLAYLLTGMGVHTGLDADELAATGTWLGERLHREVPAMLGRTR</sequence>
<dbReference type="EMBL" id="BAAAYK010000038">
    <property type="protein sequence ID" value="GAA3360859.1"/>
    <property type="molecule type" value="Genomic_DNA"/>
</dbReference>
<protein>
    <submittedName>
        <fullName evidence="5">Hydroxymethylglutaryl-CoA lyase</fullName>
    </submittedName>
</protein>
<organism evidence="5 6">
    <name type="scientific">Saccharopolyspora gregorii</name>
    <dbReference type="NCBI Taxonomy" id="33914"/>
    <lineage>
        <taxon>Bacteria</taxon>
        <taxon>Bacillati</taxon>
        <taxon>Actinomycetota</taxon>
        <taxon>Actinomycetes</taxon>
        <taxon>Pseudonocardiales</taxon>
        <taxon>Pseudonocardiaceae</taxon>
        <taxon>Saccharopolyspora</taxon>
    </lineage>
</organism>
<reference evidence="6" key="1">
    <citation type="journal article" date="2019" name="Int. J. Syst. Evol. Microbiol.">
        <title>The Global Catalogue of Microorganisms (GCM) 10K type strain sequencing project: providing services to taxonomists for standard genome sequencing and annotation.</title>
        <authorList>
            <consortium name="The Broad Institute Genomics Platform"/>
            <consortium name="The Broad Institute Genome Sequencing Center for Infectious Disease"/>
            <person name="Wu L."/>
            <person name="Ma J."/>
        </authorList>
    </citation>
    <scope>NUCLEOTIDE SEQUENCE [LARGE SCALE GENOMIC DNA]</scope>
    <source>
        <strain evidence="6">JCM 9687</strain>
    </source>
</reference>
<evidence type="ECO:0000256" key="1">
    <source>
        <dbReference type="ARBA" id="ARBA00009405"/>
    </source>
</evidence>